<organism evidence="1 2">
    <name type="scientific">Marasmius tenuissimus</name>
    <dbReference type="NCBI Taxonomy" id="585030"/>
    <lineage>
        <taxon>Eukaryota</taxon>
        <taxon>Fungi</taxon>
        <taxon>Dikarya</taxon>
        <taxon>Basidiomycota</taxon>
        <taxon>Agaricomycotina</taxon>
        <taxon>Agaricomycetes</taxon>
        <taxon>Agaricomycetidae</taxon>
        <taxon>Agaricales</taxon>
        <taxon>Marasmiineae</taxon>
        <taxon>Marasmiaceae</taxon>
        <taxon>Marasmius</taxon>
    </lineage>
</organism>
<gene>
    <name evidence="1" type="ORF">AAF712_010733</name>
</gene>
<keyword evidence="2" id="KW-1185">Reference proteome</keyword>
<name>A0ABR2ZL42_9AGAR</name>
<comment type="caution">
    <text evidence="1">The sequence shown here is derived from an EMBL/GenBank/DDBJ whole genome shotgun (WGS) entry which is preliminary data.</text>
</comment>
<dbReference type="EMBL" id="JBBXMP010000106">
    <property type="protein sequence ID" value="KAL0062387.1"/>
    <property type="molecule type" value="Genomic_DNA"/>
</dbReference>
<evidence type="ECO:0008006" key="3">
    <source>
        <dbReference type="Google" id="ProtNLM"/>
    </source>
</evidence>
<protein>
    <recommendedName>
        <fullName evidence="3">F-box domain-containing protein</fullName>
    </recommendedName>
</protein>
<proteinExistence type="predicted"/>
<dbReference type="Proteomes" id="UP001437256">
    <property type="component" value="Unassembled WGS sequence"/>
</dbReference>
<accession>A0ABR2ZL42</accession>
<evidence type="ECO:0000313" key="2">
    <source>
        <dbReference type="Proteomes" id="UP001437256"/>
    </source>
</evidence>
<reference evidence="1 2" key="1">
    <citation type="submission" date="2024-05" db="EMBL/GenBank/DDBJ databases">
        <title>A draft genome resource for the thread blight pathogen Marasmius tenuissimus strain MS-2.</title>
        <authorList>
            <person name="Yulfo-Soto G.E."/>
            <person name="Baruah I.K."/>
            <person name="Amoako-Attah I."/>
            <person name="Bukari Y."/>
            <person name="Meinhardt L.W."/>
            <person name="Bailey B.A."/>
            <person name="Cohen S.P."/>
        </authorList>
    </citation>
    <scope>NUCLEOTIDE SEQUENCE [LARGE SCALE GENOMIC DNA]</scope>
    <source>
        <strain evidence="1 2">MS-2</strain>
    </source>
</reference>
<sequence>MSKFEVDLVTIANTTDFQPDPTMNPALPPSSRCSLDCDCSFNLEASYRKIRELPDVIHNHYDDNNAYPPPQEERFIKASITNALAQISLITTRMSRLRADMDLLAEEKKRIERVVSGSQSILRPIHKIPAELLTRVFSFSLDVPVADFSEGFRGQQPPTSLNPSKHPWVLSQVCQSWRKLALSTAQFMVVCFVYDPSRR</sequence>
<evidence type="ECO:0000313" key="1">
    <source>
        <dbReference type="EMBL" id="KAL0062387.1"/>
    </source>
</evidence>